<keyword evidence="3" id="KW-0560">Oxidoreductase</keyword>
<evidence type="ECO:0000256" key="2">
    <source>
        <dbReference type="ARBA" id="ARBA00022723"/>
    </source>
</evidence>
<protein>
    <recommendedName>
        <fullName evidence="7">FAD/NAD(P)-binding domain-containing protein</fullName>
    </recommendedName>
</protein>
<comment type="caution">
    <text evidence="6">The sequence shown here is derived from an EMBL/GenBank/DDBJ whole genome shotgun (WGS) entry which is preliminary data.</text>
</comment>
<name>X1BDU3_9ZZZZ</name>
<dbReference type="PANTHER" id="PTHR43498:SF1">
    <property type="entry name" value="COB--COM HETERODISULFIDE REDUCTASE IRON-SULFUR SUBUNIT A"/>
    <property type="match status" value="1"/>
</dbReference>
<dbReference type="EMBL" id="BART01008192">
    <property type="protein sequence ID" value="GAG70161.1"/>
    <property type="molecule type" value="Genomic_DNA"/>
</dbReference>
<gene>
    <name evidence="6" type="ORF">S01H4_18473</name>
</gene>
<keyword evidence="4" id="KW-0408">Iron</keyword>
<sequence length="63" mass="6442">MSDSVLVIGGGIAGIQSALDLAEAGAKVYLVEKQATIGGLMSVLDKNFPTLDCSICIEAPKMS</sequence>
<accession>X1BDU3</accession>
<dbReference type="GO" id="GO:0051539">
    <property type="term" value="F:4 iron, 4 sulfur cluster binding"/>
    <property type="evidence" value="ECO:0007669"/>
    <property type="project" value="UniProtKB-KW"/>
</dbReference>
<organism evidence="6">
    <name type="scientific">marine sediment metagenome</name>
    <dbReference type="NCBI Taxonomy" id="412755"/>
    <lineage>
        <taxon>unclassified sequences</taxon>
        <taxon>metagenomes</taxon>
        <taxon>ecological metagenomes</taxon>
    </lineage>
</organism>
<keyword evidence="1" id="KW-0004">4Fe-4S</keyword>
<keyword evidence="5" id="KW-0411">Iron-sulfur</keyword>
<keyword evidence="2" id="KW-0479">Metal-binding</keyword>
<dbReference type="Pfam" id="PF12831">
    <property type="entry name" value="FAD_oxidored"/>
    <property type="match status" value="1"/>
</dbReference>
<evidence type="ECO:0000256" key="3">
    <source>
        <dbReference type="ARBA" id="ARBA00023002"/>
    </source>
</evidence>
<dbReference type="InterPro" id="IPR039650">
    <property type="entry name" value="HdrA-like"/>
</dbReference>
<evidence type="ECO:0008006" key="7">
    <source>
        <dbReference type="Google" id="ProtNLM"/>
    </source>
</evidence>
<dbReference type="Gene3D" id="3.40.50.720">
    <property type="entry name" value="NAD(P)-binding Rossmann-like Domain"/>
    <property type="match status" value="1"/>
</dbReference>
<dbReference type="PANTHER" id="PTHR43498">
    <property type="entry name" value="FERREDOXIN:COB-COM HETERODISULFIDE REDUCTASE SUBUNIT A"/>
    <property type="match status" value="1"/>
</dbReference>
<evidence type="ECO:0000256" key="5">
    <source>
        <dbReference type="ARBA" id="ARBA00023014"/>
    </source>
</evidence>
<proteinExistence type="predicted"/>
<evidence type="ECO:0000256" key="4">
    <source>
        <dbReference type="ARBA" id="ARBA00023004"/>
    </source>
</evidence>
<dbReference type="InterPro" id="IPR036188">
    <property type="entry name" value="FAD/NAD-bd_sf"/>
</dbReference>
<dbReference type="GO" id="GO:0046872">
    <property type="term" value="F:metal ion binding"/>
    <property type="evidence" value="ECO:0007669"/>
    <property type="project" value="UniProtKB-KW"/>
</dbReference>
<evidence type="ECO:0000313" key="6">
    <source>
        <dbReference type="EMBL" id="GAG70161.1"/>
    </source>
</evidence>
<dbReference type="AlphaFoldDB" id="X1BDU3"/>
<feature type="non-terminal residue" evidence="6">
    <location>
        <position position="63"/>
    </location>
</feature>
<evidence type="ECO:0000256" key="1">
    <source>
        <dbReference type="ARBA" id="ARBA00022485"/>
    </source>
</evidence>
<dbReference type="GO" id="GO:0016491">
    <property type="term" value="F:oxidoreductase activity"/>
    <property type="evidence" value="ECO:0007669"/>
    <property type="project" value="UniProtKB-KW"/>
</dbReference>
<dbReference type="SUPFAM" id="SSF51905">
    <property type="entry name" value="FAD/NAD(P)-binding domain"/>
    <property type="match status" value="1"/>
</dbReference>
<reference evidence="6" key="1">
    <citation type="journal article" date="2014" name="Front. Microbiol.">
        <title>High frequency of phylogenetically diverse reductive dehalogenase-homologous genes in deep subseafloor sedimentary metagenomes.</title>
        <authorList>
            <person name="Kawai M."/>
            <person name="Futagami T."/>
            <person name="Toyoda A."/>
            <person name="Takaki Y."/>
            <person name="Nishi S."/>
            <person name="Hori S."/>
            <person name="Arai W."/>
            <person name="Tsubouchi T."/>
            <person name="Morono Y."/>
            <person name="Uchiyama I."/>
            <person name="Ito T."/>
            <person name="Fujiyama A."/>
            <person name="Inagaki F."/>
            <person name="Takami H."/>
        </authorList>
    </citation>
    <scope>NUCLEOTIDE SEQUENCE</scope>
    <source>
        <strain evidence="6">Expedition CK06-06</strain>
    </source>
</reference>